<feature type="domain" description="Histidine kinase/HSP90-like ATPase" evidence="2">
    <location>
        <begin position="25"/>
        <end position="104"/>
    </location>
</feature>
<reference evidence="3 4" key="1">
    <citation type="submission" date="2016-12" db="EMBL/GenBank/DDBJ databases">
        <title>Genome Mining:The Detection of Biosynthetic Gene Clusters to Aid in the Expression of Curamycin A produced by Streptomyces sp. strain CZA14.</title>
        <authorList>
            <person name="Durrell K.A."/>
            <person name="Kirby B.M."/>
            <person name="Khan W."/>
            <person name="Mthethwa T."/>
            <person name="Le Roes-Hill M."/>
        </authorList>
    </citation>
    <scope>NUCLEOTIDE SEQUENCE [LARGE SCALE GENOMIC DNA]</scope>
    <source>
        <strain evidence="3 4">CZA14</strain>
    </source>
</reference>
<dbReference type="InterPro" id="IPR050267">
    <property type="entry name" value="Anti-sigma-factor_SerPK"/>
</dbReference>
<evidence type="ECO:0000259" key="2">
    <source>
        <dbReference type="Pfam" id="PF13581"/>
    </source>
</evidence>
<dbReference type="InterPro" id="IPR003594">
    <property type="entry name" value="HATPase_dom"/>
</dbReference>
<keyword evidence="1" id="KW-0808">Transferase</keyword>
<dbReference type="Proteomes" id="UP000194266">
    <property type="component" value="Unassembled WGS sequence"/>
</dbReference>
<evidence type="ECO:0000256" key="1">
    <source>
        <dbReference type="ARBA" id="ARBA00022527"/>
    </source>
</evidence>
<comment type="caution">
    <text evidence="3">The sequence shown here is derived from an EMBL/GenBank/DDBJ whole genome shotgun (WGS) entry which is preliminary data.</text>
</comment>
<keyword evidence="1" id="KW-0723">Serine/threonine-protein kinase</keyword>
<dbReference type="CDD" id="cd16936">
    <property type="entry name" value="HATPase_RsbW-like"/>
    <property type="match status" value="1"/>
</dbReference>
<protein>
    <recommendedName>
        <fullName evidence="2">Histidine kinase/HSP90-like ATPase domain-containing protein</fullName>
    </recommendedName>
</protein>
<name>A0ABX3YEK2_9ACTN</name>
<sequence>MQLSATRRGARLARLLTERQLHDWGEPYEDAAQVVAELASNAVLHGRVPGRDFRLRLRLRPDRTLRIELTDARGDRIPCVPDPVDDTPESGRGLRIVTAYAARWGVEEAPPSAKTVWAEMAPRRGRT</sequence>
<keyword evidence="4" id="KW-1185">Reference proteome</keyword>
<dbReference type="Gene3D" id="3.30.565.10">
    <property type="entry name" value="Histidine kinase-like ATPase, C-terminal domain"/>
    <property type="match status" value="1"/>
</dbReference>
<dbReference type="Pfam" id="PF13581">
    <property type="entry name" value="HATPase_c_2"/>
    <property type="match status" value="1"/>
</dbReference>
<evidence type="ECO:0000313" key="3">
    <source>
        <dbReference type="EMBL" id="OSZ58254.1"/>
    </source>
</evidence>
<keyword evidence="1" id="KW-0418">Kinase</keyword>
<dbReference type="InterPro" id="IPR036890">
    <property type="entry name" value="HATPase_C_sf"/>
</dbReference>
<organism evidence="3 4">
    <name type="scientific">Streptomyces pharetrae CZA14</name>
    <dbReference type="NCBI Taxonomy" id="1144883"/>
    <lineage>
        <taxon>Bacteria</taxon>
        <taxon>Bacillati</taxon>
        <taxon>Actinomycetota</taxon>
        <taxon>Actinomycetes</taxon>
        <taxon>Kitasatosporales</taxon>
        <taxon>Streptomycetaceae</taxon>
        <taxon>Streptomyces</taxon>
    </lineage>
</organism>
<dbReference type="EMBL" id="MRYD01000135">
    <property type="protein sequence ID" value="OSZ58254.1"/>
    <property type="molecule type" value="Genomic_DNA"/>
</dbReference>
<dbReference type="PANTHER" id="PTHR35526:SF3">
    <property type="entry name" value="ANTI-SIGMA-F FACTOR RSBW"/>
    <property type="match status" value="1"/>
</dbReference>
<accession>A0ABX3YEK2</accession>
<dbReference type="SUPFAM" id="SSF55874">
    <property type="entry name" value="ATPase domain of HSP90 chaperone/DNA topoisomerase II/histidine kinase"/>
    <property type="match status" value="1"/>
</dbReference>
<dbReference type="PANTHER" id="PTHR35526">
    <property type="entry name" value="ANTI-SIGMA-F FACTOR RSBW-RELATED"/>
    <property type="match status" value="1"/>
</dbReference>
<proteinExistence type="predicted"/>
<gene>
    <name evidence="3" type="ORF">OQI_22850</name>
</gene>
<evidence type="ECO:0000313" key="4">
    <source>
        <dbReference type="Proteomes" id="UP000194266"/>
    </source>
</evidence>